<proteinExistence type="predicted"/>
<dbReference type="AlphaFoldDB" id="A0A0A9DVI0"/>
<organism evidence="1">
    <name type="scientific">Arundo donax</name>
    <name type="common">Giant reed</name>
    <name type="synonym">Donax arundinaceus</name>
    <dbReference type="NCBI Taxonomy" id="35708"/>
    <lineage>
        <taxon>Eukaryota</taxon>
        <taxon>Viridiplantae</taxon>
        <taxon>Streptophyta</taxon>
        <taxon>Embryophyta</taxon>
        <taxon>Tracheophyta</taxon>
        <taxon>Spermatophyta</taxon>
        <taxon>Magnoliopsida</taxon>
        <taxon>Liliopsida</taxon>
        <taxon>Poales</taxon>
        <taxon>Poaceae</taxon>
        <taxon>PACMAD clade</taxon>
        <taxon>Arundinoideae</taxon>
        <taxon>Arundineae</taxon>
        <taxon>Arundo</taxon>
    </lineage>
</organism>
<name>A0A0A9DVI0_ARUDO</name>
<protein>
    <submittedName>
        <fullName evidence="1">Uncharacterized protein</fullName>
    </submittedName>
</protein>
<accession>A0A0A9DVI0</accession>
<reference evidence="1" key="1">
    <citation type="submission" date="2014-09" db="EMBL/GenBank/DDBJ databases">
        <authorList>
            <person name="Magalhaes I.L.F."/>
            <person name="Oliveira U."/>
            <person name="Santos F.R."/>
            <person name="Vidigal T.H.D.A."/>
            <person name="Brescovit A.D."/>
            <person name="Santos A.J."/>
        </authorList>
    </citation>
    <scope>NUCLEOTIDE SEQUENCE</scope>
    <source>
        <tissue evidence="1">Shoot tissue taken approximately 20 cm above the soil surface</tissue>
    </source>
</reference>
<sequence>MAGVANGRRWTSHLRLSPNGHRALHVAEMEPPHCCEPDGVLVWPSHGRNSGQFRRRPAPPRRCACLYCSRRQEAAS</sequence>
<evidence type="ECO:0000313" key="1">
    <source>
        <dbReference type="EMBL" id="JAD91821.1"/>
    </source>
</evidence>
<reference evidence="1" key="2">
    <citation type="journal article" date="2015" name="Data Brief">
        <title>Shoot transcriptome of the giant reed, Arundo donax.</title>
        <authorList>
            <person name="Barrero R.A."/>
            <person name="Guerrero F.D."/>
            <person name="Moolhuijzen P."/>
            <person name="Goolsby J.A."/>
            <person name="Tidwell J."/>
            <person name="Bellgard S.E."/>
            <person name="Bellgard M.I."/>
        </authorList>
    </citation>
    <scope>NUCLEOTIDE SEQUENCE</scope>
    <source>
        <tissue evidence="1">Shoot tissue taken approximately 20 cm above the soil surface</tissue>
    </source>
</reference>
<dbReference type="EMBL" id="GBRH01206074">
    <property type="protein sequence ID" value="JAD91821.1"/>
    <property type="molecule type" value="Transcribed_RNA"/>
</dbReference>